<feature type="transmembrane region" description="Helical" evidence="7">
    <location>
        <begin position="574"/>
        <end position="591"/>
    </location>
</feature>
<dbReference type="PROSITE" id="PS00113">
    <property type="entry name" value="ADENYLATE_KINASE"/>
    <property type="match status" value="1"/>
</dbReference>
<dbReference type="InterPro" id="IPR006259">
    <property type="entry name" value="Adenyl_kin_sub"/>
</dbReference>
<dbReference type="InterPro" id="IPR036193">
    <property type="entry name" value="ADK_active_lid_dom_sf"/>
</dbReference>
<evidence type="ECO:0008006" key="10">
    <source>
        <dbReference type="Google" id="ProtNLM"/>
    </source>
</evidence>
<keyword evidence="7" id="KW-1133">Transmembrane helix</keyword>
<dbReference type="PRINTS" id="PR00094">
    <property type="entry name" value="ADENYLTKNASE"/>
</dbReference>
<reference evidence="8 9" key="1">
    <citation type="submission" date="2022-07" db="EMBL/GenBank/DDBJ databases">
        <title>Genome-wide signatures of adaptation to extreme environments.</title>
        <authorList>
            <person name="Cho C.H."/>
            <person name="Yoon H.S."/>
        </authorList>
    </citation>
    <scope>NUCLEOTIDE SEQUENCE [LARGE SCALE GENOMIC DNA]</scope>
    <source>
        <strain evidence="8 9">DBV 063 E5</strain>
    </source>
</reference>
<dbReference type="CDD" id="cd01428">
    <property type="entry name" value="ADK"/>
    <property type="match status" value="2"/>
</dbReference>
<dbReference type="SUPFAM" id="SSF57774">
    <property type="entry name" value="Microbial and mitochondrial ADK, insert 'zinc finger' domain"/>
    <property type="match status" value="1"/>
</dbReference>
<accession>A0AAV9IRL2</accession>
<feature type="transmembrane region" description="Helical" evidence="7">
    <location>
        <begin position="643"/>
        <end position="660"/>
    </location>
</feature>
<keyword evidence="2" id="KW-0808">Transferase</keyword>
<dbReference type="PANTHER" id="PTHR23359">
    <property type="entry name" value="NUCLEOTIDE KINASE"/>
    <property type="match status" value="1"/>
</dbReference>
<dbReference type="AlphaFoldDB" id="A0AAV9IRL2"/>
<proteinExistence type="inferred from homology"/>
<keyword evidence="5" id="KW-0175">Coiled coil</keyword>
<keyword evidence="4" id="KW-0418">Kinase</keyword>
<feature type="transmembrane region" description="Helical" evidence="7">
    <location>
        <begin position="603"/>
        <end position="623"/>
    </location>
</feature>
<dbReference type="Gene3D" id="3.40.50.300">
    <property type="entry name" value="P-loop containing nucleotide triphosphate hydrolases"/>
    <property type="match status" value="2"/>
</dbReference>
<evidence type="ECO:0000256" key="4">
    <source>
        <dbReference type="ARBA" id="ARBA00022777"/>
    </source>
</evidence>
<sequence length="716" mass="79800">MEGGGHRVQMALGTSTTSVAFVGAAAPRRLRQGGREGAPPACTPSAPHHRRGGRATRLAPRVSHRFRSAPLQASPQLLGLRMETFGLPPPRPVRIILTGPPASGKGTQSAMLAQEFKLVHISTGDMLRAAVVSGTELGLQARRYMDRGELVPDELVIALLQERMAQPDVIERGWVLDGFPRTIAQVESLDAAGVQPDLVLCLEVPEAELVQRVTGRRSDPVTGRVYHLQYDPPPADDTELLQRLVQRSDDSEETLRTRLDAYQQNVAKLKGRYAEVLAEVDGHRSKQEVFADLTRAVGMVHMHRQMVAQRAGPPKVILLGPPGVGKSAQARLVAERTSGVYLRLEDVIREAAAQDTRSGRLIRHHLENNELLPNHLVVECVARRLSQPDVQQRGWVIGDMPRTLMEVSALQEAGIAPHLVVVLELPHEMLEERMQARRIDPQTGRAYNLITEPPPADDAELQARLVHHPADQQDGVRRTLGTYYLAELELESLYAGKLVRVDSTGAPEETSKKVLRAVQGRGLPLLSDLARSTYAERAIHHLFPPRRPRYAAERHMDVLRAGEGSVADLRLQPVLVLGDCAVFMLCAWLWRAVFSPVWRFDTIAFKTALPFVIVWLMYAPYWGAYMVSSWENLRAVLRYTPRPWLICLLIALTVRSAVMNQTPSREFVLLAAASTLFLLMVWRAVYVAWVGPHNNKTDLQQPGIAEHLRRLPERLR</sequence>
<feature type="transmembrane region" description="Helical" evidence="7">
    <location>
        <begin position="667"/>
        <end position="689"/>
    </location>
</feature>
<keyword evidence="3" id="KW-0547">Nucleotide-binding</keyword>
<evidence type="ECO:0000256" key="7">
    <source>
        <dbReference type="SAM" id="Phobius"/>
    </source>
</evidence>
<name>A0AAV9IRL2_CYACA</name>
<dbReference type="Proteomes" id="UP001301350">
    <property type="component" value="Unassembled WGS sequence"/>
</dbReference>
<feature type="coiled-coil region" evidence="5">
    <location>
        <begin position="252"/>
        <end position="279"/>
    </location>
</feature>
<dbReference type="HAMAP" id="MF_00235">
    <property type="entry name" value="Adenylate_kinase_Adk"/>
    <property type="match status" value="2"/>
</dbReference>
<protein>
    <recommendedName>
        <fullName evidence="10">Adenylate kinase</fullName>
    </recommendedName>
</protein>
<evidence type="ECO:0000256" key="5">
    <source>
        <dbReference type="SAM" id="Coils"/>
    </source>
</evidence>
<organism evidence="8 9">
    <name type="scientific">Cyanidium caldarium</name>
    <name type="common">Red alga</name>
    <dbReference type="NCBI Taxonomy" id="2771"/>
    <lineage>
        <taxon>Eukaryota</taxon>
        <taxon>Rhodophyta</taxon>
        <taxon>Bangiophyceae</taxon>
        <taxon>Cyanidiales</taxon>
        <taxon>Cyanidiaceae</taxon>
        <taxon>Cyanidium</taxon>
    </lineage>
</organism>
<gene>
    <name evidence="8" type="ORF">CDCA_CDCA03G0856</name>
</gene>
<dbReference type="InterPro" id="IPR000850">
    <property type="entry name" value="Adenylat/UMP-CMP_kin"/>
</dbReference>
<comment type="caution">
    <text evidence="8">The sequence shown here is derived from an EMBL/GenBank/DDBJ whole genome shotgun (WGS) entry which is preliminary data.</text>
</comment>
<keyword evidence="7" id="KW-0472">Membrane</keyword>
<dbReference type="EMBL" id="JANCYW010000003">
    <property type="protein sequence ID" value="KAK4534831.1"/>
    <property type="molecule type" value="Genomic_DNA"/>
</dbReference>
<evidence type="ECO:0000313" key="9">
    <source>
        <dbReference type="Proteomes" id="UP001301350"/>
    </source>
</evidence>
<feature type="region of interest" description="Disordered" evidence="6">
    <location>
        <begin position="31"/>
        <end position="54"/>
    </location>
</feature>
<evidence type="ECO:0000256" key="6">
    <source>
        <dbReference type="SAM" id="MobiDB-lite"/>
    </source>
</evidence>
<comment type="similarity">
    <text evidence="1">Belongs to the adenylate kinase family.</text>
</comment>
<dbReference type="Pfam" id="PF00406">
    <property type="entry name" value="ADK"/>
    <property type="match status" value="2"/>
</dbReference>
<dbReference type="NCBIfam" id="TIGR01351">
    <property type="entry name" value="adk"/>
    <property type="match status" value="1"/>
</dbReference>
<evidence type="ECO:0000256" key="3">
    <source>
        <dbReference type="ARBA" id="ARBA00022741"/>
    </source>
</evidence>
<dbReference type="SUPFAM" id="SSF52540">
    <property type="entry name" value="P-loop containing nucleoside triphosphate hydrolases"/>
    <property type="match status" value="2"/>
</dbReference>
<keyword evidence="9" id="KW-1185">Reference proteome</keyword>
<dbReference type="GO" id="GO:0004017">
    <property type="term" value="F:AMP kinase activity"/>
    <property type="evidence" value="ECO:0007669"/>
    <property type="project" value="InterPro"/>
</dbReference>
<dbReference type="InterPro" id="IPR021414">
    <property type="entry name" value="DUF3054"/>
</dbReference>
<evidence type="ECO:0000313" key="8">
    <source>
        <dbReference type="EMBL" id="KAK4534831.1"/>
    </source>
</evidence>
<keyword evidence="7" id="KW-0812">Transmembrane</keyword>
<dbReference type="InterPro" id="IPR033690">
    <property type="entry name" value="Adenylat_kinase_CS"/>
</dbReference>
<dbReference type="Pfam" id="PF11255">
    <property type="entry name" value="DUF3054"/>
    <property type="match status" value="1"/>
</dbReference>
<evidence type="ECO:0000256" key="1">
    <source>
        <dbReference type="ARBA" id="ARBA00007220"/>
    </source>
</evidence>
<evidence type="ECO:0000256" key="2">
    <source>
        <dbReference type="ARBA" id="ARBA00022679"/>
    </source>
</evidence>
<dbReference type="InterPro" id="IPR027417">
    <property type="entry name" value="P-loop_NTPase"/>
</dbReference>
<dbReference type="GO" id="GO:0005524">
    <property type="term" value="F:ATP binding"/>
    <property type="evidence" value="ECO:0007669"/>
    <property type="project" value="InterPro"/>
</dbReference>